<sequence>MPGVFRDSEGNYTYQTYNDYEERRRRDLDDARWGNHPVPAPTPTTPFRPAPPTPPAPEPAVVFWQPEPDPATTQLLAAADAAKKAEADRLWNTLFPADTPPATPIPTRVGDNPAFDAVFDSLSAPPAATPSPVEIRAALELLRAAARQG</sequence>
<feature type="region of interest" description="Disordered" evidence="1">
    <location>
        <begin position="1"/>
        <end position="58"/>
    </location>
</feature>
<dbReference type="Proteomes" id="UP001596512">
    <property type="component" value="Unassembled WGS sequence"/>
</dbReference>
<feature type="compositionally biased region" description="Pro residues" evidence="1">
    <location>
        <begin position="38"/>
        <end position="58"/>
    </location>
</feature>
<organism evidence="2 3">
    <name type="scientific">Actinokineospora soli</name>
    <dbReference type="NCBI Taxonomy" id="1048753"/>
    <lineage>
        <taxon>Bacteria</taxon>
        <taxon>Bacillati</taxon>
        <taxon>Actinomycetota</taxon>
        <taxon>Actinomycetes</taxon>
        <taxon>Pseudonocardiales</taxon>
        <taxon>Pseudonocardiaceae</taxon>
        <taxon>Actinokineospora</taxon>
    </lineage>
</organism>
<feature type="compositionally biased region" description="Basic and acidic residues" evidence="1">
    <location>
        <begin position="20"/>
        <end position="33"/>
    </location>
</feature>
<accession>A0ABW2TTL0</accession>
<comment type="caution">
    <text evidence="2">The sequence shown here is derived from an EMBL/GenBank/DDBJ whole genome shotgun (WGS) entry which is preliminary data.</text>
</comment>
<proteinExistence type="predicted"/>
<protein>
    <submittedName>
        <fullName evidence="2">Uncharacterized protein</fullName>
    </submittedName>
</protein>
<evidence type="ECO:0000313" key="3">
    <source>
        <dbReference type="Proteomes" id="UP001596512"/>
    </source>
</evidence>
<dbReference type="EMBL" id="JBHTEY010000004">
    <property type="protein sequence ID" value="MFC7616330.1"/>
    <property type="molecule type" value="Genomic_DNA"/>
</dbReference>
<evidence type="ECO:0000256" key="1">
    <source>
        <dbReference type="SAM" id="MobiDB-lite"/>
    </source>
</evidence>
<evidence type="ECO:0000313" key="2">
    <source>
        <dbReference type="EMBL" id="MFC7616330.1"/>
    </source>
</evidence>
<keyword evidence="3" id="KW-1185">Reference proteome</keyword>
<reference evidence="3" key="1">
    <citation type="journal article" date="2019" name="Int. J. Syst. Evol. Microbiol.">
        <title>The Global Catalogue of Microorganisms (GCM) 10K type strain sequencing project: providing services to taxonomists for standard genome sequencing and annotation.</title>
        <authorList>
            <consortium name="The Broad Institute Genomics Platform"/>
            <consortium name="The Broad Institute Genome Sequencing Center for Infectious Disease"/>
            <person name="Wu L."/>
            <person name="Ma J."/>
        </authorList>
    </citation>
    <scope>NUCLEOTIDE SEQUENCE [LARGE SCALE GENOMIC DNA]</scope>
    <source>
        <strain evidence="3">JCM 17695</strain>
    </source>
</reference>
<gene>
    <name evidence="2" type="ORF">ACFQV2_25515</name>
</gene>
<name>A0ABW2TTL0_9PSEU</name>